<keyword evidence="1" id="KW-1133">Transmembrane helix</keyword>
<protein>
    <submittedName>
        <fullName evidence="2">Uncharacterized protein</fullName>
    </submittedName>
</protein>
<name>A0A9N9KPE6_9HELO</name>
<dbReference type="AlphaFoldDB" id="A0A9N9KPE6"/>
<proteinExistence type="predicted"/>
<evidence type="ECO:0000313" key="2">
    <source>
        <dbReference type="EMBL" id="CAG8949682.1"/>
    </source>
</evidence>
<evidence type="ECO:0000313" key="3">
    <source>
        <dbReference type="Proteomes" id="UP000696280"/>
    </source>
</evidence>
<comment type="caution">
    <text evidence="2">The sequence shown here is derived from an EMBL/GenBank/DDBJ whole genome shotgun (WGS) entry which is preliminary data.</text>
</comment>
<organism evidence="2 3">
    <name type="scientific">Hymenoscyphus fraxineus</name>
    <dbReference type="NCBI Taxonomy" id="746836"/>
    <lineage>
        <taxon>Eukaryota</taxon>
        <taxon>Fungi</taxon>
        <taxon>Dikarya</taxon>
        <taxon>Ascomycota</taxon>
        <taxon>Pezizomycotina</taxon>
        <taxon>Leotiomycetes</taxon>
        <taxon>Helotiales</taxon>
        <taxon>Helotiaceae</taxon>
        <taxon>Hymenoscyphus</taxon>
    </lineage>
</organism>
<keyword evidence="1" id="KW-0812">Transmembrane</keyword>
<keyword evidence="3" id="KW-1185">Reference proteome</keyword>
<dbReference type="OrthoDB" id="10676960at2759"/>
<accession>A0A9N9KPE6</accession>
<feature type="transmembrane region" description="Helical" evidence="1">
    <location>
        <begin position="33"/>
        <end position="54"/>
    </location>
</feature>
<reference evidence="2" key="1">
    <citation type="submission" date="2021-07" db="EMBL/GenBank/DDBJ databases">
        <authorList>
            <person name="Durling M."/>
        </authorList>
    </citation>
    <scope>NUCLEOTIDE SEQUENCE</scope>
</reference>
<dbReference type="EMBL" id="CAJVRL010000025">
    <property type="protein sequence ID" value="CAG8949682.1"/>
    <property type="molecule type" value="Genomic_DNA"/>
</dbReference>
<keyword evidence="1" id="KW-0472">Membrane</keyword>
<sequence>MATDSCILKVDTGEIYNYAPYDRKIHSTLERKFSAICSSLYIASFFFWASGTLLPKSQAILLQSEDTWLLSGSKASSKHWSTRARYRSADNVKLCVSSRPHWVFQDAFTTRLSLRVQYTSASDIKYFVRDELGDDASPLARLRILPRDLKEHSHIILKVDETYRAEASRLVKLIHEAATYRPVADLLLTVPPLTILAASFAEDADFDLICSKPTELLTWEKLSTRCENGFSDRKPVWRQVSLI</sequence>
<dbReference type="Proteomes" id="UP000696280">
    <property type="component" value="Unassembled WGS sequence"/>
</dbReference>
<evidence type="ECO:0000256" key="1">
    <source>
        <dbReference type="SAM" id="Phobius"/>
    </source>
</evidence>
<gene>
    <name evidence="2" type="ORF">HYFRA_00004000</name>
</gene>